<evidence type="ECO:0000313" key="1">
    <source>
        <dbReference type="EMBL" id="QNR85307.1"/>
    </source>
</evidence>
<dbReference type="Proteomes" id="UP000516439">
    <property type="component" value="Chromosome"/>
</dbReference>
<dbReference type="EMBL" id="CP061171">
    <property type="protein sequence ID" value="QNR85307.1"/>
    <property type="molecule type" value="Genomic_DNA"/>
</dbReference>
<reference evidence="1 2" key="1">
    <citation type="submission" date="2020-09" db="EMBL/GenBank/DDBJ databases">
        <title>Pedobacter sp. SW-16 isolated from soil near Yeocheon.</title>
        <authorList>
            <person name="Im H.S."/>
            <person name="Joung Y."/>
            <person name="Lee S.-S."/>
        </authorList>
    </citation>
    <scope>NUCLEOTIDE SEQUENCE [LARGE SCALE GENOMIC DNA]</scope>
    <source>
        <strain evidence="1 2">SW-16</strain>
    </source>
</reference>
<proteinExistence type="predicted"/>
<protein>
    <submittedName>
        <fullName evidence="1">Glycosyl transferase</fullName>
    </submittedName>
</protein>
<gene>
    <name evidence="1" type="ORF">H9N25_02115</name>
</gene>
<evidence type="ECO:0000313" key="2">
    <source>
        <dbReference type="Proteomes" id="UP000516439"/>
    </source>
</evidence>
<dbReference type="SUPFAM" id="SSF53448">
    <property type="entry name" value="Nucleotide-diphospho-sugar transferases"/>
    <property type="match status" value="1"/>
</dbReference>
<accession>A0ABX6TJ21</accession>
<organism evidence="1 2">
    <name type="scientific">Pedobacter riviphilus</name>
    <dbReference type="NCBI Taxonomy" id="2766984"/>
    <lineage>
        <taxon>Bacteria</taxon>
        <taxon>Pseudomonadati</taxon>
        <taxon>Bacteroidota</taxon>
        <taxon>Sphingobacteriia</taxon>
        <taxon>Sphingobacteriales</taxon>
        <taxon>Sphingobacteriaceae</taxon>
        <taxon>Pedobacter</taxon>
    </lineage>
</organism>
<keyword evidence="1" id="KW-0808">Transferase</keyword>
<sequence length="328" mass="38814">MKIAFTLCSNNYLAHAKTLGDSFLEFHSDFKFVIGLVDEYDTNMDYSLFSTFEIIPLVKLKLPELNDLVLKYNIIELNTSVKPSYFKYLFETTGANNIIYIDPDILVLSRLVEVIDALVHHNIIITPHILTPIDDEFAPTDYHTIRGGVFNLGFIALSNYSKINNFLNWWENRVMKYGFADFSKSMFYDQLWVNYVPVFYDNHLILKHPGYNMANWNLHERHLTLVNGKYIVNDRFPLRFFHFSSYNYTNPDVICSYQTRYDFNSRKDLLELFKDYRFLLLKNDIENISNLQIFYSNKFNQKSSNEKKNILKKIIRRLALALQPFLDK</sequence>
<name>A0ABX6TJ21_9SPHI</name>
<keyword evidence="2" id="KW-1185">Reference proteome</keyword>
<dbReference type="RefSeq" id="WP_190327794.1">
    <property type="nucleotide sequence ID" value="NZ_CP061171.1"/>
</dbReference>
<dbReference type="GO" id="GO:0016740">
    <property type="term" value="F:transferase activity"/>
    <property type="evidence" value="ECO:0007669"/>
    <property type="project" value="UniProtKB-KW"/>
</dbReference>
<dbReference type="Gene3D" id="3.90.550.10">
    <property type="entry name" value="Spore Coat Polysaccharide Biosynthesis Protein SpsA, Chain A"/>
    <property type="match status" value="1"/>
</dbReference>
<dbReference type="InterPro" id="IPR029044">
    <property type="entry name" value="Nucleotide-diphossugar_trans"/>
</dbReference>